<dbReference type="EMBL" id="CAVLGL010000126">
    <property type="protein sequence ID" value="CAK1601076.1"/>
    <property type="molecule type" value="Genomic_DNA"/>
</dbReference>
<accession>A0AAV1M073</accession>
<evidence type="ECO:0000259" key="2">
    <source>
        <dbReference type="PROSITE" id="PS50835"/>
    </source>
</evidence>
<dbReference type="InterPro" id="IPR013106">
    <property type="entry name" value="Ig_V-set"/>
</dbReference>
<dbReference type="PANTHER" id="PTHR21261">
    <property type="entry name" value="BEAT PROTEIN"/>
    <property type="match status" value="1"/>
</dbReference>
<dbReference type="PROSITE" id="PS50835">
    <property type="entry name" value="IG_LIKE"/>
    <property type="match status" value="1"/>
</dbReference>
<dbReference type="Gene3D" id="2.60.40.10">
    <property type="entry name" value="Immunoglobulins"/>
    <property type="match status" value="2"/>
</dbReference>
<dbReference type="InterPro" id="IPR007110">
    <property type="entry name" value="Ig-like_dom"/>
</dbReference>
<organism evidence="3 4">
    <name type="scientific">Parnassius mnemosyne</name>
    <name type="common">clouded apollo</name>
    <dbReference type="NCBI Taxonomy" id="213953"/>
    <lineage>
        <taxon>Eukaryota</taxon>
        <taxon>Metazoa</taxon>
        <taxon>Ecdysozoa</taxon>
        <taxon>Arthropoda</taxon>
        <taxon>Hexapoda</taxon>
        <taxon>Insecta</taxon>
        <taxon>Pterygota</taxon>
        <taxon>Neoptera</taxon>
        <taxon>Endopterygota</taxon>
        <taxon>Lepidoptera</taxon>
        <taxon>Glossata</taxon>
        <taxon>Ditrysia</taxon>
        <taxon>Papilionoidea</taxon>
        <taxon>Papilionidae</taxon>
        <taxon>Parnassiinae</taxon>
        <taxon>Parnassini</taxon>
        <taxon>Parnassius</taxon>
        <taxon>Driopa</taxon>
    </lineage>
</organism>
<protein>
    <recommendedName>
        <fullName evidence="2">Ig-like domain-containing protein</fullName>
    </recommendedName>
</protein>
<dbReference type="SUPFAM" id="SSF48726">
    <property type="entry name" value="Immunoglobulin"/>
    <property type="match status" value="1"/>
</dbReference>
<dbReference type="Pfam" id="PF07686">
    <property type="entry name" value="V-set"/>
    <property type="match status" value="1"/>
</dbReference>
<reference evidence="3 4" key="1">
    <citation type="submission" date="2023-11" db="EMBL/GenBank/DDBJ databases">
        <authorList>
            <person name="Hedman E."/>
            <person name="Englund M."/>
            <person name="Stromberg M."/>
            <person name="Nyberg Akerstrom W."/>
            <person name="Nylinder S."/>
            <person name="Jareborg N."/>
            <person name="Kallberg Y."/>
            <person name="Kronander E."/>
        </authorList>
    </citation>
    <scope>NUCLEOTIDE SEQUENCE [LARGE SCALE GENOMIC DNA]</scope>
</reference>
<keyword evidence="1" id="KW-0732">Signal</keyword>
<evidence type="ECO:0000313" key="4">
    <source>
        <dbReference type="Proteomes" id="UP001314205"/>
    </source>
</evidence>
<feature type="signal peptide" evidence="1">
    <location>
        <begin position="1"/>
        <end position="17"/>
    </location>
</feature>
<dbReference type="AlphaFoldDB" id="A0AAV1M073"/>
<sequence length="297" mass="32958">MWRAWYFILCLVPASRQISITEFTVPHAVQAGEDAELQCRYDLNPGESDKGLYVKWWWTPLNATSDQMHQIYQRIIGLEPVTIHSTINLELLENDGIRLVNVTPADSGTYECEVSNIDEVREHQELLVYSIGTGPQLNISMASDGPEVNEETNDDEEELIVTCEASDVAPYPELSITVDGNIANTSETVNGPIEGLYDIFANATVSKKLADGAEIRCELFFKNDNISHPAYVDIETFSTSGAEVSTTEVPENITAPDVVFDTLQNLNGGKCLRISRSLIFGLLLPSLLYTFSLELCK</sequence>
<keyword evidence="4" id="KW-1185">Reference proteome</keyword>
<dbReference type="SMART" id="SM00409">
    <property type="entry name" value="IG"/>
    <property type="match status" value="1"/>
</dbReference>
<dbReference type="InterPro" id="IPR036179">
    <property type="entry name" value="Ig-like_dom_sf"/>
</dbReference>
<dbReference type="InterPro" id="IPR013783">
    <property type="entry name" value="Ig-like_fold"/>
</dbReference>
<evidence type="ECO:0000256" key="1">
    <source>
        <dbReference type="SAM" id="SignalP"/>
    </source>
</evidence>
<dbReference type="Proteomes" id="UP001314205">
    <property type="component" value="Unassembled WGS sequence"/>
</dbReference>
<dbReference type="InterPro" id="IPR003599">
    <property type="entry name" value="Ig_sub"/>
</dbReference>
<proteinExistence type="predicted"/>
<feature type="chain" id="PRO_5043516660" description="Ig-like domain-containing protein" evidence="1">
    <location>
        <begin position="18"/>
        <end position="297"/>
    </location>
</feature>
<evidence type="ECO:0000313" key="3">
    <source>
        <dbReference type="EMBL" id="CAK1601076.1"/>
    </source>
</evidence>
<gene>
    <name evidence="3" type="ORF">PARMNEM_LOCUS19754</name>
</gene>
<comment type="caution">
    <text evidence="3">The sequence shown here is derived from an EMBL/GenBank/DDBJ whole genome shotgun (WGS) entry which is preliminary data.</text>
</comment>
<name>A0AAV1M073_9NEOP</name>
<feature type="domain" description="Ig-like" evidence="2">
    <location>
        <begin position="13"/>
        <end position="128"/>
    </location>
</feature>